<evidence type="ECO:0000313" key="1">
    <source>
        <dbReference type="EMBL" id="MDQ0996249.1"/>
    </source>
</evidence>
<name>A0ABU0S688_9HYPH</name>
<dbReference type="Proteomes" id="UP001237780">
    <property type="component" value="Unassembled WGS sequence"/>
</dbReference>
<comment type="caution">
    <text evidence="1">The sequence shown here is derived from an EMBL/GenBank/DDBJ whole genome shotgun (WGS) entry which is preliminary data.</text>
</comment>
<dbReference type="EMBL" id="JAUSZT010000002">
    <property type="protein sequence ID" value="MDQ0996249.1"/>
    <property type="molecule type" value="Genomic_DNA"/>
</dbReference>
<protein>
    <submittedName>
        <fullName evidence="1">Uncharacterized protein</fullName>
    </submittedName>
</protein>
<accession>A0ABU0S688</accession>
<proteinExistence type="predicted"/>
<organism evidence="1 2">
    <name type="scientific">Phyllobacterium ifriqiyense</name>
    <dbReference type="NCBI Taxonomy" id="314238"/>
    <lineage>
        <taxon>Bacteria</taxon>
        <taxon>Pseudomonadati</taxon>
        <taxon>Pseudomonadota</taxon>
        <taxon>Alphaproteobacteria</taxon>
        <taxon>Hyphomicrobiales</taxon>
        <taxon>Phyllobacteriaceae</taxon>
        <taxon>Phyllobacterium</taxon>
    </lineage>
</organism>
<sequence>MVERLYDARAWHKGGENIRGGAAAKVRRSVERRFNGVVGVDYDPVVEVQTGERARYL</sequence>
<reference evidence="1 2" key="1">
    <citation type="submission" date="2023-07" db="EMBL/GenBank/DDBJ databases">
        <title>Comparative genomics of wheat-associated soil bacteria to identify genetic determinants of phenazine resistance.</title>
        <authorList>
            <person name="Mouncey N."/>
        </authorList>
    </citation>
    <scope>NUCLEOTIDE SEQUENCE [LARGE SCALE GENOMIC DNA]</scope>
    <source>
        <strain evidence="1 2">W4I11</strain>
    </source>
</reference>
<keyword evidence="2" id="KW-1185">Reference proteome</keyword>
<evidence type="ECO:0000313" key="2">
    <source>
        <dbReference type="Proteomes" id="UP001237780"/>
    </source>
</evidence>
<gene>
    <name evidence="1" type="ORF">QFZ34_001426</name>
</gene>